<dbReference type="OrthoDB" id="479391at2"/>
<dbReference type="SUPFAM" id="SSF53448">
    <property type="entry name" value="Nucleotide-diphospho-sugar transferases"/>
    <property type="match status" value="1"/>
</dbReference>
<dbReference type="Proteomes" id="UP000232003">
    <property type="component" value="Chromosome"/>
</dbReference>
<organism evidence="1 2">
    <name type="scientific">Nostoc flagelliforme CCNUN1</name>
    <dbReference type="NCBI Taxonomy" id="2038116"/>
    <lineage>
        <taxon>Bacteria</taxon>
        <taxon>Bacillati</taxon>
        <taxon>Cyanobacteriota</taxon>
        <taxon>Cyanophyceae</taxon>
        <taxon>Nostocales</taxon>
        <taxon>Nostocaceae</taxon>
        <taxon>Nostoc</taxon>
    </lineage>
</organism>
<dbReference type="InterPro" id="IPR029044">
    <property type="entry name" value="Nucleotide-diphossugar_trans"/>
</dbReference>
<reference evidence="1 2" key="1">
    <citation type="submission" date="2017-11" db="EMBL/GenBank/DDBJ databases">
        <title>Complete genome of a free-living desiccation-tolerant cyanobacterium and its photosynthetic adaptation to extreme terrestrial habitat.</title>
        <authorList>
            <person name="Shang J."/>
        </authorList>
    </citation>
    <scope>NUCLEOTIDE SEQUENCE [LARGE SCALE GENOMIC DNA]</scope>
    <source>
        <strain evidence="1 2">CCNUN1</strain>
    </source>
</reference>
<keyword evidence="2" id="KW-1185">Reference proteome</keyword>
<protein>
    <submittedName>
        <fullName evidence="1">Nucleotide-diphospho-sugar transferases</fullName>
    </submittedName>
</protein>
<keyword evidence="1" id="KW-0808">Transferase</keyword>
<sequence>MVNIGYHTAKIHGRFNRSLYKVALSQIVSIPIKQTRQVPVSVYAFSCERDLPEQVASIRSFIRHVGIPDTFAVVSDGSYTESSCKLLRRVHPCVKVIPLQNFLRKDLPQCVHDYAQLHPLGKKLSALMSIPVNGATIYTDSDILFFPGGIDLIDLSKSDDKYSLYLPDCSISLDERIIYDDSEKSNPVNGGFIFFRHEFDWSFAIERLANLQEAPTYFTEQTIVHLTMHHNHGKPLCSKKYVLNVEDQFIYPDKSASKKIALRHYVSDIRHKFWFNTGI</sequence>
<dbReference type="EMBL" id="CP024785">
    <property type="protein sequence ID" value="AUB36238.1"/>
    <property type="molecule type" value="Genomic_DNA"/>
</dbReference>
<dbReference type="KEGG" id="nfl:COO91_02141"/>
<gene>
    <name evidence="1" type="ORF">COO91_02141</name>
</gene>
<evidence type="ECO:0000313" key="1">
    <source>
        <dbReference type="EMBL" id="AUB36238.1"/>
    </source>
</evidence>
<evidence type="ECO:0000313" key="2">
    <source>
        <dbReference type="Proteomes" id="UP000232003"/>
    </source>
</evidence>
<dbReference type="AlphaFoldDB" id="A0A2K8SLF3"/>
<dbReference type="RefSeq" id="WP_100898227.1">
    <property type="nucleotide sequence ID" value="NZ_CAWNNC010000001.1"/>
</dbReference>
<accession>A0A2K8SLF3</accession>
<dbReference type="GO" id="GO:0016740">
    <property type="term" value="F:transferase activity"/>
    <property type="evidence" value="ECO:0007669"/>
    <property type="project" value="UniProtKB-KW"/>
</dbReference>
<name>A0A2K8SLF3_9NOSO</name>
<proteinExistence type="predicted"/>